<keyword evidence="1" id="KW-1015">Disulfide bond</keyword>
<dbReference type="SUPFAM" id="SSF50494">
    <property type="entry name" value="Trypsin-like serine proteases"/>
    <property type="match status" value="1"/>
</dbReference>
<reference evidence="4 5" key="1">
    <citation type="journal article" date="2015" name="Genome Biol. Evol.">
        <title>The genome of winter moth (Operophtera brumata) provides a genomic perspective on sexual dimorphism and phenology.</title>
        <authorList>
            <person name="Derks M.F."/>
            <person name="Smit S."/>
            <person name="Salis L."/>
            <person name="Schijlen E."/>
            <person name="Bossers A."/>
            <person name="Mateman C."/>
            <person name="Pijl A.S."/>
            <person name="de Ridder D."/>
            <person name="Groenen M.A."/>
            <person name="Visser M.E."/>
            <person name="Megens H.J."/>
        </authorList>
    </citation>
    <scope>NUCLEOTIDE SEQUENCE [LARGE SCALE GENOMIC DNA]</scope>
    <source>
        <strain evidence="4">WM2013NL</strain>
        <tissue evidence="4">Head and thorax</tissue>
    </source>
</reference>
<comment type="caution">
    <text evidence="4">The sequence shown here is derived from an EMBL/GenBank/DDBJ whole genome shotgun (WGS) entry which is preliminary data.</text>
</comment>
<dbReference type="InterPro" id="IPR043504">
    <property type="entry name" value="Peptidase_S1_PA_chymotrypsin"/>
</dbReference>
<dbReference type="InterPro" id="IPR051487">
    <property type="entry name" value="Ser/Thr_Proteases_Immune/Dev"/>
</dbReference>
<keyword evidence="5" id="KW-1185">Reference proteome</keyword>
<keyword evidence="4" id="KW-0812">Transmembrane</keyword>
<evidence type="ECO:0000259" key="3">
    <source>
        <dbReference type="PROSITE" id="PS50240"/>
    </source>
</evidence>
<evidence type="ECO:0000313" key="5">
    <source>
        <dbReference type="Proteomes" id="UP000037510"/>
    </source>
</evidence>
<dbReference type="GO" id="GO:0006508">
    <property type="term" value="P:proteolysis"/>
    <property type="evidence" value="ECO:0007669"/>
    <property type="project" value="UniProtKB-KW"/>
</dbReference>
<gene>
    <name evidence="4" type="ORF">OBRU01_00938</name>
</gene>
<keyword evidence="4" id="KW-0645">Protease</keyword>
<dbReference type="STRING" id="104452.A0A0L7LUM2"/>
<comment type="similarity">
    <text evidence="2">Belongs to the peptidase S1 family. CLIP subfamily.</text>
</comment>
<evidence type="ECO:0000256" key="2">
    <source>
        <dbReference type="ARBA" id="ARBA00024195"/>
    </source>
</evidence>
<feature type="non-terminal residue" evidence="4">
    <location>
        <position position="1"/>
    </location>
</feature>
<dbReference type="Pfam" id="PF00089">
    <property type="entry name" value="Trypsin"/>
    <property type="match status" value="1"/>
</dbReference>
<dbReference type="PANTHER" id="PTHR24256">
    <property type="entry name" value="TRYPTASE-RELATED"/>
    <property type="match status" value="1"/>
</dbReference>
<dbReference type="Proteomes" id="UP000037510">
    <property type="component" value="Unassembled WGS sequence"/>
</dbReference>
<proteinExistence type="inferred from homology"/>
<dbReference type="GO" id="GO:0004252">
    <property type="term" value="F:serine-type endopeptidase activity"/>
    <property type="evidence" value="ECO:0007669"/>
    <property type="project" value="InterPro"/>
</dbReference>
<dbReference type="AlphaFoldDB" id="A0A0L7LUM2"/>
<keyword evidence="4" id="KW-0472">Membrane</keyword>
<dbReference type="SMART" id="SM00020">
    <property type="entry name" value="Tryp_SPc"/>
    <property type="match status" value="1"/>
</dbReference>
<dbReference type="PRINTS" id="PR00722">
    <property type="entry name" value="CHYMOTRYPSIN"/>
</dbReference>
<keyword evidence="4" id="KW-0378">Hydrolase</keyword>
<organism evidence="4 5">
    <name type="scientific">Operophtera brumata</name>
    <name type="common">Winter moth</name>
    <name type="synonym">Phalaena brumata</name>
    <dbReference type="NCBI Taxonomy" id="104452"/>
    <lineage>
        <taxon>Eukaryota</taxon>
        <taxon>Metazoa</taxon>
        <taxon>Ecdysozoa</taxon>
        <taxon>Arthropoda</taxon>
        <taxon>Hexapoda</taxon>
        <taxon>Insecta</taxon>
        <taxon>Pterygota</taxon>
        <taxon>Neoptera</taxon>
        <taxon>Endopterygota</taxon>
        <taxon>Lepidoptera</taxon>
        <taxon>Glossata</taxon>
        <taxon>Ditrysia</taxon>
        <taxon>Geometroidea</taxon>
        <taxon>Geometridae</taxon>
        <taxon>Larentiinae</taxon>
        <taxon>Operophtera</taxon>
    </lineage>
</organism>
<dbReference type="InterPro" id="IPR018114">
    <property type="entry name" value="TRYPSIN_HIS"/>
</dbReference>
<dbReference type="InterPro" id="IPR009003">
    <property type="entry name" value="Peptidase_S1_PA"/>
</dbReference>
<name>A0A0L7LUM2_OPEBR</name>
<dbReference type="EMBL" id="JTDY01000051">
    <property type="protein sequence ID" value="KOB79163.1"/>
    <property type="molecule type" value="Genomic_DNA"/>
</dbReference>
<protein>
    <submittedName>
        <fullName evidence="4">Putative transmembrane protease serine 9-like protein</fullName>
    </submittedName>
</protein>
<sequence>TQPRVASLRNATTDLHLCGATLLSSEFALTAAHCVEHSADQYVLYLNNYCIKHEEVPRIEVSQVIVNELYDKSTRAHDIALLRISHDFDDTAWLNRTVLPKSSLGLSGECTIFGYGYKHPDVKETSEMLFAGPMSIVSLDECLQILGPYVAPAPDGGMMCAMGAGVDACQQLRHELRSPRAARSVHQRRRTPAMDK</sequence>
<evidence type="ECO:0000256" key="1">
    <source>
        <dbReference type="ARBA" id="ARBA00023157"/>
    </source>
</evidence>
<feature type="domain" description="Peptidase S1" evidence="3">
    <location>
        <begin position="1"/>
        <end position="170"/>
    </location>
</feature>
<feature type="non-terminal residue" evidence="4">
    <location>
        <position position="196"/>
    </location>
</feature>
<dbReference type="Gene3D" id="2.40.10.10">
    <property type="entry name" value="Trypsin-like serine proteases"/>
    <property type="match status" value="2"/>
</dbReference>
<dbReference type="InterPro" id="IPR001314">
    <property type="entry name" value="Peptidase_S1A"/>
</dbReference>
<dbReference type="PROSITE" id="PS00134">
    <property type="entry name" value="TRYPSIN_HIS"/>
    <property type="match status" value="1"/>
</dbReference>
<accession>A0A0L7LUM2</accession>
<evidence type="ECO:0000313" key="4">
    <source>
        <dbReference type="EMBL" id="KOB79163.1"/>
    </source>
</evidence>
<dbReference type="PROSITE" id="PS50240">
    <property type="entry name" value="TRYPSIN_DOM"/>
    <property type="match status" value="1"/>
</dbReference>
<dbReference type="InterPro" id="IPR001254">
    <property type="entry name" value="Trypsin_dom"/>
</dbReference>